<reference evidence="3" key="1">
    <citation type="submission" date="2018-02" db="EMBL/GenBank/DDBJ databases">
        <authorList>
            <person name="O'Hara-Hanley K."/>
            <person name="Soby S."/>
        </authorList>
    </citation>
    <scope>NUCLEOTIDE SEQUENCE [LARGE SCALE GENOMIC DNA]</scope>
    <source>
        <strain evidence="3">MWU14-2602</strain>
    </source>
</reference>
<feature type="transmembrane region" description="Helical" evidence="1">
    <location>
        <begin position="37"/>
        <end position="63"/>
    </location>
</feature>
<gene>
    <name evidence="2" type="ORF">C2I19_17780</name>
</gene>
<keyword evidence="1" id="KW-0812">Transmembrane</keyword>
<accession>A0A2S5DC81</accession>
<dbReference type="Proteomes" id="UP000237082">
    <property type="component" value="Unassembled WGS sequence"/>
</dbReference>
<proteinExistence type="predicted"/>
<keyword evidence="3" id="KW-1185">Reference proteome</keyword>
<sequence length="66" mass="6596">MASAVPVTVGWLLAVMPSVLLAPVSVAAVNPLTVGAIGALVSMVMDLAVDWPLTLPAASVAVARML</sequence>
<keyword evidence="1" id="KW-1133">Transmembrane helix</keyword>
<keyword evidence="1" id="KW-0472">Membrane</keyword>
<dbReference type="AlphaFoldDB" id="A0A2S5DC81"/>
<evidence type="ECO:0000313" key="2">
    <source>
        <dbReference type="EMBL" id="POZ60644.1"/>
    </source>
</evidence>
<organism evidence="2 3">
    <name type="scientific">Chromobacterium alticapitis</name>
    <dbReference type="NCBI Taxonomy" id="2073169"/>
    <lineage>
        <taxon>Bacteria</taxon>
        <taxon>Pseudomonadati</taxon>
        <taxon>Pseudomonadota</taxon>
        <taxon>Betaproteobacteria</taxon>
        <taxon>Neisseriales</taxon>
        <taxon>Chromobacteriaceae</taxon>
        <taxon>Chromobacterium</taxon>
    </lineage>
</organism>
<dbReference type="EMBL" id="PQWB01000107">
    <property type="protein sequence ID" value="POZ60644.1"/>
    <property type="molecule type" value="Genomic_DNA"/>
</dbReference>
<comment type="caution">
    <text evidence="2">The sequence shown here is derived from an EMBL/GenBank/DDBJ whole genome shotgun (WGS) entry which is preliminary data.</text>
</comment>
<protein>
    <submittedName>
        <fullName evidence="2">Uncharacterized protein</fullName>
    </submittedName>
</protein>
<name>A0A2S5DC81_9NEIS</name>
<evidence type="ECO:0000313" key="3">
    <source>
        <dbReference type="Proteomes" id="UP000237082"/>
    </source>
</evidence>
<evidence type="ECO:0000256" key="1">
    <source>
        <dbReference type="SAM" id="Phobius"/>
    </source>
</evidence>